<gene>
    <name evidence="2" type="ORF">JMJ54_15925</name>
</gene>
<dbReference type="EMBL" id="JAESND010000009">
    <property type="protein sequence ID" value="MBM3117324.1"/>
    <property type="molecule type" value="Genomic_DNA"/>
</dbReference>
<dbReference type="Proteomes" id="UP000809431">
    <property type="component" value="Unassembled WGS sequence"/>
</dbReference>
<dbReference type="Pfam" id="PF20066">
    <property type="entry name" value="Glyoxalase_8"/>
    <property type="match status" value="1"/>
</dbReference>
<comment type="caution">
    <text evidence="2">The sequence shown here is derived from an EMBL/GenBank/DDBJ whole genome shotgun (WGS) entry which is preliminary data.</text>
</comment>
<evidence type="ECO:0000313" key="3">
    <source>
        <dbReference type="Proteomes" id="UP000809431"/>
    </source>
</evidence>
<accession>A0ABS2BNW5</accession>
<protein>
    <recommendedName>
        <fullName evidence="1">Glyoxalase-related protein domain-containing protein</fullName>
    </recommendedName>
</protein>
<reference evidence="2 3" key="1">
    <citation type="submission" date="2021-01" db="EMBL/GenBank/DDBJ databases">
        <title>Draft Genome Sequence and Polyhydroxyalkanoate Biosynthetic Potential of Jeongeupia naejangsanensis Type Strain DSM 24253.</title>
        <authorList>
            <person name="Turrini P."/>
            <person name="Artuso I."/>
            <person name="Lugli G.A."/>
            <person name="Frangipani E."/>
            <person name="Ventura M."/>
            <person name="Visca P."/>
        </authorList>
    </citation>
    <scope>NUCLEOTIDE SEQUENCE [LARGE SCALE GENOMIC DNA]</scope>
    <source>
        <strain evidence="2 3">DSM 24253</strain>
    </source>
</reference>
<dbReference type="Gene3D" id="2.60.120.260">
    <property type="entry name" value="Galactose-binding domain-like"/>
    <property type="match status" value="1"/>
</dbReference>
<dbReference type="InterPro" id="IPR045517">
    <property type="entry name" value="Glyoxalase_8"/>
</dbReference>
<organism evidence="2 3">
    <name type="scientific">Jeongeupia naejangsanensis</name>
    <dbReference type="NCBI Taxonomy" id="613195"/>
    <lineage>
        <taxon>Bacteria</taxon>
        <taxon>Pseudomonadati</taxon>
        <taxon>Pseudomonadota</taxon>
        <taxon>Betaproteobacteria</taxon>
        <taxon>Neisseriales</taxon>
        <taxon>Chitinibacteraceae</taxon>
        <taxon>Jeongeupia</taxon>
    </lineage>
</organism>
<feature type="domain" description="Glyoxalase-related protein" evidence="1">
    <location>
        <begin position="3"/>
        <end position="55"/>
    </location>
</feature>
<keyword evidence="3" id="KW-1185">Reference proteome</keyword>
<proteinExistence type="predicted"/>
<dbReference type="RefSeq" id="WP_203539542.1">
    <property type="nucleotide sequence ID" value="NZ_JAESND010000009.1"/>
</dbReference>
<evidence type="ECO:0000313" key="2">
    <source>
        <dbReference type="EMBL" id="MBM3117324.1"/>
    </source>
</evidence>
<name>A0ABS2BNW5_9NEIS</name>
<sequence length="244" mass="27244">MRTYRDAKLMAKSLRHALAERNIELGHGECLDVIARLFEHDNWNVLSARIEVDQPPALPNKLLLPEGWLKAGSRPELYLMGVDQAARHQGQHPAVVRCILSGEAGRIYDKDPGFGTLMQMAKAEAYRGKHLRLRAQLRCEDATSAQMWLRIDSKFTRAIRFDNMDNRPLRGTRDWTPAEIVLSVPEEAEHISFGFFVTGTGTAWASGFTLETVGSEQVETGARAMQVLEAPSNLDFSTIAQPAT</sequence>
<evidence type="ECO:0000259" key="1">
    <source>
        <dbReference type="Pfam" id="PF20066"/>
    </source>
</evidence>